<reference evidence="5 6" key="1">
    <citation type="submission" date="2018-04" db="EMBL/GenBank/DDBJ databases">
        <title>Genomic Encyclopedia of Archaeal and Bacterial Type Strains, Phase II (KMG-II): from individual species to whole genera.</title>
        <authorList>
            <person name="Goeker M."/>
        </authorList>
    </citation>
    <scope>NUCLEOTIDE SEQUENCE [LARGE SCALE GENOMIC DNA]</scope>
    <source>
        <strain evidence="5 6">DSM 25731</strain>
    </source>
</reference>
<keyword evidence="2" id="KW-0175">Coiled coil</keyword>
<evidence type="ECO:0000259" key="4">
    <source>
        <dbReference type="PROSITE" id="PS51688"/>
    </source>
</evidence>
<protein>
    <submittedName>
        <fullName evidence="5">Putative secreted protein (Por secretion system target)</fullName>
    </submittedName>
</protein>
<accession>A0A2T6BUB3</accession>
<feature type="chain" id="PRO_5015704378" evidence="3">
    <location>
        <begin position="19"/>
        <end position="496"/>
    </location>
</feature>
<sequence>MKKITFVFALFFAAIAFGQNQSSGFVQSSIFNPIPQQFSGGEIFRFQPGLVTQIDAGSGFGFTNDRWFSIGRLNTGSQTVYGMRFQLPNRSITMGYQDINDANPRIQWIGASSFSGTDLEFRAANSFTSTSSTLVATMTNDGKTFFGQPFTSSGSSTRVGVDYTDVSSGSRTGVEVLNTSGSSGSATGFKSVNNVSCYVKTGLSISSSGGAYGDTGVSVSLRDGFYSSGVSTFVTGNGGYTYGVSGRITLPSGVTSNSFGAGIYGNSAAVTNRFAGYFDGNVTVNGMFTSSDKKLKEQIETEENVLEKIMQLNAVTYKFKENDQLNLPAELQHGFIAQNIEEVFPELVTTIKKPIIDKENKLVGEYEYKAVNYTGLISILTSSIQDLNEKVTALENEKKARNTSDELGLLDEADFSMEQNIPNPFNSQATISYTLPPNVKANITIFDMTGKYIREYDLRDEKGKLVINSNDIGKGMFLYSLISGGEIIITKKMIVK</sequence>
<dbReference type="Pfam" id="PF18962">
    <property type="entry name" value="Por_Secre_tail"/>
    <property type="match status" value="1"/>
</dbReference>
<feature type="signal peptide" evidence="3">
    <location>
        <begin position="1"/>
        <end position="18"/>
    </location>
</feature>
<evidence type="ECO:0000313" key="6">
    <source>
        <dbReference type="Proteomes" id="UP000244090"/>
    </source>
</evidence>
<dbReference type="RefSeq" id="WP_108116287.1">
    <property type="nucleotide sequence ID" value="NZ_QBKT01000009.1"/>
</dbReference>
<feature type="coiled-coil region" evidence="2">
    <location>
        <begin position="377"/>
        <end position="404"/>
    </location>
</feature>
<dbReference type="Gene3D" id="1.10.10.10">
    <property type="entry name" value="Winged helix-like DNA-binding domain superfamily/Winged helix DNA-binding domain"/>
    <property type="match status" value="1"/>
</dbReference>
<comment type="caution">
    <text evidence="5">The sequence shown here is derived from an EMBL/GenBank/DDBJ whole genome shotgun (WGS) entry which is preliminary data.</text>
</comment>
<dbReference type="OrthoDB" id="1399757at2"/>
<dbReference type="InterPro" id="IPR030392">
    <property type="entry name" value="S74_ICA"/>
</dbReference>
<gene>
    <name evidence="5" type="ORF">C8N46_109146</name>
</gene>
<evidence type="ECO:0000256" key="1">
    <source>
        <dbReference type="ARBA" id="ARBA00022729"/>
    </source>
</evidence>
<dbReference type="Pfam" id="PF13884">
    <property type="entry name" value="Peptidase_S74"/>
    <property type="match status" value="1"/>
</dbReference>
<dbReference type="EMBL" id="QBKT01000009">
    <property type="protein sequence ID" value="PTX59557.1"/>
    <property type="molecule type" value="Genomic_DNA"/>
</dbReference>
<feature type="domain" description="Peptidase S74" evidence="4">
    <location>
        <begin position="291"/>
        <end position="398"/>
    </location>
</feature>
<evidence type="ECO:0000313" key="5">
    <source>
        <dbReference type="EMBL" id="PTX59557.1"/>
    </source>
</evidence>
<dbReference type="InterPro" id="IPR026444">
    <property type="entry name" value="Secre_tail"/>
</dbReference>
<organism evidence="5 6">
    <name type="scientific">Kordia periserrulae</name>
    <dbReference type="NCBI Taxonomy" id="701523"/>
    <lineage>
        <taxon>Bacteria</taxon>
        <taxon>Pseudomonadati</taxon>
        <taxon>Bacteroidota</taxon>
        <taxon>Flavobacteriia</taxon>
        <taxon>Flavobacteriales</taxon>
        <taxon>Flavobacteriaceae</taxon>
        <taxon>Kordia</taxon>
    </lineage>
</organism>
<keyword evidence="6" id="KW-1185">Reference proteome</keyword>
<evidence type="ECO:0000256" key="3">
    <source>
        <dbReference type="SAM" id="SignalP"/>
    </source>
</evidence>
<keyword evidence="1 3" id="KW-0732">Signal</keyword>
<dbReference type="NCBIfam" id="TIGR04183">
    <property type="entry name" value="Por_Secre_tail"/>
    <property type="match status" value="1"/>
</dbReference>
<dbReference type="InterPro" id="IPR036388">
    <property type="entry name" value="WH-like_DNA-bd_sf"/>
</dbReference>
<dbReference type="PROSITE" id="PS51688">
    <property type="entry name" value="ICA"/>
    <property type="match status" value="1"/>
</dbReference>
<name>A0A2T6BUB3_9FLAO</name>
<dbReference type="Proteomes" id="UP000244090">
    <property type="component" value="Unassembled WGS sequence"/>
</dbReference>
<proteinExistence type="predicted"/>
<evidence type="ECO:0000256" key="2">
    <source>
        <dbReference type="SAM" id="Coils"/>
    </source>
</evidence>
<dbReference type="AlphaFoldDB" id="A0A2T6BUB3"/>